<evidence type="ECO:0000313" key="1">
    <source>
        <dbReference type="EMBL" id="RFM27997.1"/>
    </source>
</evidence>
<evidence type="ECO:0008006" key="3">
    <source>
        <dbReference type="Google" id="ProtNLM"/>
    </source>
</evidence>
<dbReference type="Proteomes" id="UP000261284">
    <property type="component" value="Unassembled WGS sequence"/>
</dbReference>
<proteinExistence type="predicted"/>
<keyword evidence="2" id="KW-1185">Reference proteome</keyword>
<accession>A0A3E1NJ83</accession>
<dbReference type="AlphaFoldDB" id="A0A3E1NJ83"/>
<reference evidence="1 2" key="1">
    <citation type="submission" date="2018-08" db="EMBL/GenBank/DDBJ databases">
        <title>Chitinophagaceae sp. K23C18032701, a novel bacterium isolated from forest soil.</title>
        <authorList>
            <person name="Wang C."/>
        </authorList>
    </citation>
    <scope>NUCLEOTIDE SEQUENCE [LARGE SCALE GENOMIC DNA]</scope>
    <source>
        <strain evidence="1 2">K23C18032701</strain>
    </source>
</reference>
<comment type="caution">
    <text evidence="1">The sequence shown here is derived from an EMBL/GenBank/DDBJ whole genome shotgun (WGS) entry which is preliminary data.</text>
</comment>
<gene>
    <name evidence="1" type="ORF">DXN05_10665</name>
</gene>
<evidence type="ECO:0000313" key="2">
    <source>
        <dbReference type="Proteomes" id="UP000261284"/>
    </source>
</evidence>
<name>A0A3E1NJ83_9BACT</name>
<organism evidence="1 2">
    <name type="scientific">Deminuibacter soli</name>
    <dbReference type="NCBI Taxonomy" id="2291815"/>
    <lineage>
        <taxon>Bacteria</taxon>
        <taxon>Pseudomonadati</taxon>
        <taxon>Bacteroidota</taxon>
        <taxon>Chitinophagia</taxon>
        <taxon>Chitinophagales</taxon>
        <taxon>Chitinophagaceae</taxon>
        <taxon>Deminuibacter</taxon>
    </lineage>
</organism>
<sequence>MVFSIPGVIFDEQVFSDMAIQHRSGIGIIVLLLLSGWYNTLCASDSLQVHQLLNRIAAQQVRTSGKFAAGMFPSYREYDKHRNHFKDDDNAFYTGLVVFTLRQLRPHLPPADQLLCDTIISRAAPVYARFRNTKGRNTYNFWQTDPPTVFPNGGWLNWMNKTHTLPDDMDDTAIVLMAMDAPDSVVQQVHALMQGYTNNGKKKVKNTLKAYKHIAAYSTWFGKRMPIDFDVCVLSNVLYMVQQRQLAFTAADSASLQLIQEVVKSREYMLHPSFVAPHYSRSSIILYHLSRLMQLRTLPLLEPYKQQLIADAQLIFAQSDNLVDKIILSTALMRWGVQPPVTAMQTDVPVTALVENSDFVFFIANMTSMLPNPFKQWMGSTGLGRFFYYAPAYNNVLLLEYLVWRKRVNSE</sequence>
<protein>
    <recommendedName>
        <fullName evidence="3">DUF2264 domain-containing protein</fullName>
    </recommendedName>
</protein>
<dbReference type="EMBL" id="QTJU01000003">
    <property type="protein sequence ID" value="RFM27997.1"/>
    <property type="molecule type" value="Genomic_DNA"/>
</dbReference>